<keyword evidence="5" id="KW-1185">Reference proteome</keyword>
<comment type="caution">
    <text evidence="4">The sequence shown here is derived from an EMBL/GenBank/DDBJ whole genome shotgun (WGS) entry which is preliminary data.</text>
</comment>
<organism evidence="4 5">
    <name type="scientific">Apiospora arundinis</name>
    <dbReference type="NCBI Taxonomy" id="335852"/>
    <lineage>
        <taxon>Eukaryota</taxon>
        <taxon>Fungi</taxon>
        <taxon>Dikarya</taxon>
        <taxon>Ascomycota</taxon>
        <taxon>Pezizomycotina</taxon>
        <taxon>Sordariomycetes</taxon>
        <taxon>Xylariomycetidae</taxon>
        <taxon>Amphisphaeriales</taxon>
        <taxon>Apiosporaceae</taxon>
        <taxon>Apiospora</taxon>
    </lineage>
</organism>
<dbReference type="InterPro" id="IPR012677">
    <property type="entry name" value="Nucleotide-bd_a/b_plait_sf"/>
</dbReference>
<dbReference type="InterPro" id="IPR000504">
    <property type="entry name" value="RRM_dom"/>
</dbReference>
<evidence type="ECO:0000259" key="3">
    <source>
        <dbReference type="PROSITE" id="PS50102"/>
    </source>
</evidence>
<keyword evidence="1" id="KW-0694">RNA-binding</keyword>
<accession>A0ABR2JI19</accession>
<evidence type="ECO:0000313" key="5">
    <source>
        <dbReference type="Proteomes" id="UP001390339"/>
    </source>
</evidence>
<feature type="compositionally biased region" description="Low complexity" evidence="2">
    <location>
        <begin position="7"/>
        <end position="55"/>
    </location>
</feature>
<feature type="region of interest" description="Disordered" evidence="2">
    <location>
        <begin position="1"/>
        <end position="70"/>
    </location>
</feature>
<gene>
    <name evidence="4" type="ORF">PGQ11_001973</name>
</gene>
<sequence>MGNNIRPAAPAAPTDAAAAAPPAPAASHGPAASAGHGSIPVYRPSSSSGSAIAPPGGVPTPTEPPGGMNNQWMAQQQSNYGFQQGGVGLNPMAMNHFNVLNNTTVLVGGLSGYVTEDELRSFFQGFGEITYVKAPPGKRCGRGTGHQMLDLMAMNQFKDPNNTTIVVGGLSGLGAWR</sequence>
<dbReference type="Gene3D" id="3.30.70.330">
    <property type="match status" value="1"/>
</dbReference>
<dbReference type="EMBL" id="JAPCWZ010000002">
    <property type="protein sequence ID" value="KAK8877027.1"/>
    <property type="molecule type" value="Genomic_DNA"/>
</dbReference>
<dbReference type="Pfam" id="PF00076">
    <property type="entry name" value="RRM_1"/>
    <property type="match status" value="1"/>
</dbReference>
<dbReference type="InterPro" id="IPR035979">
    <property type="entry name" value="RBD_domain_sf"/>
</dbReference>
<dbReference type="Proteomes" id="UP001390339">
    <property type="component" value="Unassembled WGS sequence"/>
</dbReference>
<dbReference type="PROSITE" id="PS50102">
    <property type="entry name" value="RRM"/>
    <property type="match status" value="1"/>
</dbReference>
<proteinExistence type="predicted"/>
<evidence type="ECO:0000256" key="2">
    <source>
        <dbReference type="SAM" id="MobiDB-lite"/>
    </source>
</evidence>
<evidence type="ECO:0000313" key="4">
    <source>
        <dbReference type="EMBL" id="KAK8877027.1"/>
    </source>
</evidence>
<name>A0ABR2JI19_9PEZI</name>
<protein>
    <submittedName>
        <fullName evidence="4">RNA-binding domain-containing protein</fullName>
    </submittedName>
</protein>
<feature type="domain" description="RRM" evidence="3">
    <location>
        <begin position="103"/>
        <end position="151"/>
    </location>
</feature>
<dbReference type="SUPFAM" id="SSF54928">
    <property type="entry name" value="RNA-binding domain, RBD"/>
    <property type="match status" value="1"/>
</dbReference>
<evidence type="ECO:0000256" key="1">
    <source>
        <dbReference type="PROSITE-ProRule" id="PRU00176"/>
    </source>
</evidence>
<reference evidence="4 5" key="1">
    <citation type="journal article" date="2024" name="IMA Fungus">
        <title>Apiospora arundinis, a panoply of carbohydrate-active enzymes and secondary metabolites.</title>
        <authorList>
            <person name="Sorensen T."/>
            <person name="Petersen C."/>
            <person name="Muurmann A.T."/>
            <person name="Christiansen J.V."/>
            <person name="Brundto M.L."/>
            <person name="Overgaard C.K."/>
            <person name="Boysen A.T."/>
            <person name="Wollenberg R.D."/>
            <person name="Larsen T.O."/>
            <person name="Sorensen J.L."/>
            <person name="Nielsen K.L."/>
            <person name="Sondergaard T.E."/>
        </authorList>
    </citation>
    <scope>NUCLEOTIDE SEQUENCE [LARGE SCALE GENOMIC DNA]</scope>
    <source>
        <strain evidence="4 5">AAU 773</strain>
    </source>
</reference>